<protein>
    <recommendedName>
        <fullName evidence="1">SnoaL-like domain-containing protein</fullName>
    </recommendedName>
</protein>
<dbReference type="InterPro" id="IPR032710">
    <property type="entry name" value="NTF2-like_dom_sf"/>
</dbReference>
<dbReference type="Pfam" id="PF12680">
    <property type="entry name" value="SnoaL_2"/>
    <property type="match status" value="1"/>
</dbReference>
<proteinExistence type="predicted"/>
<gene>
    <name evidence="2" type="ORF">E2R59_16835</name>
</gene>
<reference evidence="2 3" key="1">
    <citation type="submission" date="2019-03" db="EMBL/GenBank/DDBJ databases">
        <title>Genome Sequencing and Assembly of Various Microbes Isolated from Partially Reclaimed Soil and Acid Mine Drainage (AMD) Site.</title>
        <authorList>
            <person name="Steinbock B."/>
            <person name="Bechtold R."/>
            <person name="Sevigny J.L."/>
            <person name="Thomas D."/>
            <person name="Cuthill L.R."/>
            <person name="Aveiro Johannsen E.J."/>
            <person name="Thomas K."/>
            <person name="Ghosh A."/>
        </authorList>
    </citation>
    <scope>NUCLEOTIDE SEQUENCE [LARGE SCALE GENOMIC DNA]</scope>
    <source>
        <strain evidence="2 3">S-A3</strain>
    </source>
</reference>
<dbReference type="PANTHER" id="PTHR38436">
    <property type="entry name" value="POLYKETIDE CYCLASE SNOAL-LIKE DOMAIN"/>
    <property type="match status" value="1"/>
</dbReference>
<dbReference type="InterPro" id="IPR009959">
    <property type="entry name" value="Cyclase_SnoaL-like"/>
</dbReference>
<dbReference type="GO" id="GO:0030638">
    <property type="term" value="P:polyketide metabolic process"/>
    <property type="evidence" value="ECO:0007669"/>
    <property type="project" value="InterPro"/>
</dbReference>
<feature type="domain" description="SnoaL-like" evidence="1">
    <location>
        <begin position="24"/>
        <end position="134"/>
    </location>
</feature>
<dbReference type="AlphaFoldDB" id="A0A4R5Y2G4"/>
<dbReference type="SUPFAM" id="SSF54427">
    <property type="entry name" value="NTF2-like"/>
    <property type="match status" value="1"/>
</dbReference>
<name>A0A4R5Y2G4_KOCRO</name>
<accession>A0A4R5Y2G4</accession>
<comment type="caution">
    <text evidence="2">The sequence shown here is derived from an EMBL/GenBank/DDBJ whole genome shotgun (WGS) entry which is preliminary data.</text>
</comment>
<sequence length="155" mass="16786">MGGVMYTSVVGPVPGGEEDRRAEVEQTIAALNAHDAPGFASTYSPDAIVYTAASPEPVRGQAAIQQDTQRWIDAMPDMTMEIEELLVDGSAVAMRLLFVGTHTGPLETPMGVVEPTGRRVVVPMSVFNRHGEDGTTEVEHRYLDMMRMAQQLGLV</sequence>
<dbReference type="Proteomes" id="UP000295163">
    <property type="component" value="Unassembled WGS sequence"/>
</dbReference>
<dbReference type="InterPro" id="IPR037401">
    <property type="entry name" value="SnoaL-like"/>
</dbReference>
<evidence type="ECO:0000259" key="1">
    <source>
        <dbReference type="Pfam" id="PF12680"/>
    </source>
</evidence>
<dbReference type="EMBL" id="SMZT01000010">
    <property type="protein sequence ID" value="TDL38573.1"/>
    <property type="molecule type" value="Genomic_DNA"/>
</dbReference>
<evidence type="ECO:0000313" key="2">
    <source>
        <dbReference type="EMBL" id="TDL38573.1"/>
    </source>
</evidence>
<organism evidence="2 3">
    <name type="scientific">Kocuria rosea</name>
    <name type="common">Deinococcus erythromyxa</name>
    <name type="synonym">Micrococcus rubens</name>
    <dbReference type="NCBI Taxonomy" id="1275"/>
    <lineage>
        <taxon>Bacteria</taxon>
        <taxon>Bacillati</taxon>
        <taxon>Actinomycetota</taxon>
        <taxon>Actinomycetes</taxon>
        <taxon>Micrococcales</taxon>
        <taxon>Micrococcaceae</taxon>
        <taxon>Kocuria</taxon>
    </lineage>
</organism>
<dbReference type="PANTHER" id="PTHR38436:SF1">
    <property type="entry name" value="ESTER CYCLASE"/>
    <property type="match status" value="1"/>
</dbReference>
<evidence type="ECO:0000313" key="3">
    <source>
        <dbReference type="Proteomes" id="UP000295163"/>
    </source>
</evidence>
<dbReference type="Gene3D" id="3.10.450.50">
    <property type="match status" value="1"/>
</dbReference>